<protein>
    <submittedName>
        <fullName evidence="2">Uncharacterized protein</fullName>
    </submittedName>
</protein>
<evidence type="ECO:0000313" key="3">
    <source>
        <dbReference type="Proteomes" id="UP000314294"/>
    </source>
</evidence>
<reference evidence="2 3" key="1">
    <citation type="submission" date="2019-03" db="EMBL/GenBank/DDBJ databases">
        <title>First draft genome of Liparis tanakae, snailfish: a comprehensive survey of snailfish specific genes.</title>
        <authorList>
            <person name="Kim W."/>
            <person name="Song I."/>
            <person name="Jeong J.-H."/>
            <person name="Kim D."/>
            <person name="Kim S."/>
            <person name="Ryu S."/>
            <person name="Song J.Y."/>
            <person name="Lee S.K."/>
        </authorList>
    </citation>
    <scope>NUCLEOTIDE SEQUENCE [LARGE SCALE GENOMIC DNA]</scope>
    <source>
        <tissue evidence="2">Muscle</tissue>
    </source>
</reference>
<dbReference type="EMBL" id="SRLO01006264">
    <property type="protein sequence ID" value="TNN28930.1"/>
    <property type="molecule type" value="Genomic_DNA"/>
</dbReference>
<dbReference type="Proteomes" id="UP000314294">
    <property type="component" value="Unassembled WGS sequence"/>
</dbReference>
<keyword evidence="3" id="KW-1185">Reference proteome</keyword>
<name>A0A4Z2EK17_9TELE</name>
<proteinExistence type="predicted"/>
<feature type="region of interest" description="Disordered" evidence="1">
    <location>
        <begin position="29"/>
        <end position="49"/>
    </location>
</feature>
<sequence>MPPSFFLFLFTAKTDEVLKAKVAKREEEARKALEEGQPDDAMVGKKGNE</sequence>
<evidence type="ECO:0000256" key="1">
    <source>
        <dbReference type="SAM" id="MobiDB-lite"/>
    </source>
</evidence>
<comment type="caution">
    <text evidence="2">The sequence shown here is derived from an EMBL/GenBank/DDBJ whole genome shotgun (WGS) entry which is preliminary data.</text>
</comment>
<organism evidence="2 3">
    <name type="scientific">Liparis tanakae</name>
    <name type="common">Tanaka's snailfish</name>
    <dbReference type="NCBI Taxonomy" id="230148"/>
    <lineage>
        <taxon>Eukaryota</taxon>
        <taxon>Metazoa</taxon>
        <taxon>Chordata</taxon>
        <taxon>Craniata</taxon>
        <taxon>Vertebrata</taxon>
        <taxon>Euteleostomi</taxon>
        <taxon>Actinopterygii</taxon>
        <taxon>Neopterygii</taxon>
        <taxon>Teleostei</taxon>
        <taxon>Neoteleostei</taxon>
        <taxon>Acanthomorphata</taxon>
        <taxon>Eupercaria</taxon>
        <taxon>Perciformes</taxon>
        <taxon>Cottioidei</taxon>
        <taxon>Cottales</taxon>
        <taxon>Liparidae</taxon>
        <taxon>Liparis</taxon>
    </lineage>
</organism>
<gene>
    <name evidence="2" type="ORF">EYF80_060922</name>
</gene>
<dbReference type="AlphaFoldDB" id="A0A4Z2EK17"/>
<evidence type="ECO:0000313" key="2">
    <source>
        <dbReference type="EMBL" id="TNN28930.1"/>
    </source>
</evidence>
<accession>A0A4Z2EK17</accession>